<proteinExistence type="predicted"/>
<evidence type="ECO:0000313" key="2">
    <source>
        <dbReference type="EMBL" id="BBO72375.1"/>
    </source>
</evidence>
<evidence type="ECO:0000259" key="1">
    <source>
        <dbReference type="SMART" id="SM00746"/>
    </source>
</evidence>
<dbReference type="Proteomes" id="UP000427906">
    <property type="component" value="Chromosome"/>
</dbReference>
<reference evidence="2 3" key="1">
    <citation type="submission" date="2019-11" db="EMBL/GenBank/DDBJ databases">
        <title>Comparative genomics of hydrocarbon-degrading Desulfosarcina strains.</title>
        <authorList>
            <person name="Watanabe M."/>
            <person name="Kojima H."/>
            <person name="Fukui M."/>
        </authorList>
    </citation>
    <scope>NUCLEOTIDE SEQUENCE [LARGE SCALE GENOMIC DNA]</scope>
    <source>
        <strain evidence="2 3">PL12</strain>
    </source>
</reference>
<keyword evidence="3" id="KW-1185">Reference proteome</keyword>
<dbReference type="InterPro" id="IPR011017">
    <property type="entry name" value="TRASH_dom"/>
</dbReference>
<evidence type="ECO:0000313" key="3">
    <source>
        <dbReference type="Proteomes" id="UP000427906"/>
    </source>
</evidence>
<dbReference type="KEGG" id="dalk:DSCA_63050"/>
<organism evidence="2 3">
    <name type="scientific">Desulfosarcina alkanivorans</name>
    <dbReference type="NCBI Taxonomy" id="571177"/>
    <lineage>
        <taxon>Bacteria</taxon>
        <taxon>Pseudomonadati</taxon>
        <taxon>Thermodesulfobacteriota</taxon>
        <taxon>Desulfobacteria</taxon>
        <taxon>Desulfobacterales</taxon>
        <taxon>Desulfosarcinaceae</taxon>
        <taxon>Desulfosarcina</taxon>
    </lineage>
</organism>
<dbReference type="OrthoDB" id="9793685at2"/>
<gene>
    <name evidence="2" type="ORF">DSCA_63050</name>
</gene>
<sequence>MTENKTVPETVVDPVCGKTIDPRKVQFTAKDDKGTHYFCSDKCLRRFDTADAKTKKGFWERYTDRLKKTHCTQTPPECR</sequence>
<dbReference type="AlphaFoldDB" id="A0A5K7YVD5"/>
<dbReference type="RefSeq" id="WP_155320079.1">
    <property type="nucleotide sequence ID" value="NZ_AP021874.1"/>
</dbReference>
<protein>
    <recommendedName>
        <fullName evidence="1">TRASH domain-containing protein</fullName>
    </recommendedName>
</protein>
<name>A0A5K7YVD5_9BACT</name>
<accession>A0A5K7YVD5</accession>
<feature type="domain" description="TRASH" evidence="1">
    <location>
        <begin position="13"/>
        <end position="51"/>
    </location>
</feature>
<dbReference type="EMBL" id="AP021874">
    <property type="protein sequence ID" value="BBO72375.1"/>
    <property type="molecule type" value="Genomic_DNA"/>
</dbReference>
<dbReference type="SMART" id="SM00746">
    <property type="entry name" value="TRASH"/>
    <property type="match status" value="1"/>
</dbReference>